<gene>
    <name evidence="1" type="ORF">GWI72_17455</name>
</gene>
<evidence type="ECO:0000313" key="1">
    <source>
        <dbReference type="EMBL" id="NBN80067.1"/>
    </source>
</evidence>
<organism evidence="1 2">
    <name type="scientific">Pannonibacter tanglangensis</name>
    <dbReference type="NCBI Taxonomy" id="2750084"/>
    <lineage>
        <taxon>Bacteria</taxon>
        <taxon>Pseudomonadati</taxon>
        <taxon>Pseudomonadota</taxon>
        <taxon>Alphaproteobacteria</taxon>
        <taxon>Hyphomicrobiales</taxon>
        <taxon>Stappiaceae</taxon>
        <taxon>Pannonibacter</taxon>
    </lineage>
</organism>
<keyword evidence="2" id="KW-1185">Reference proteome</keyword>
<dbReference type="Pfam" id="PF00027">
    <property type="entry name" value="cNMP_binding"/>
    <property type="match status" value="1"/>
</dbReference>
<name>A0A7X5JAI8_9HYPH</name>
<dbReference type="SUPFAM" id="SSF46785">
    <property type="entry name" value="Winged helix' DNA-binding domain"/>
    <property type="match status" value="1"/>
</dbReference>
<dbReference type="EMBL" id="JAABLQ010000003">
    <property type="protein sequence ID" value="NBN80067.1"/>
    <property type="molecule type" value="Genomic_DNA"/>
</dbReference>
<dbReference type="PRINTS" id="PR00034">
    <property type="entry name" value="HTHCRP"/>
</dbReference>
<dbReference type="SMART" id="SM00419">
    <property type="entry name" value="HTH_CRP"/>
    <property type="match status" value="1"/>
</dbReference>
<comment type="caution">
    <text evidence="1">The sequence shown here is derived from an EMBL/GenBank/DDBJ whole genome shotgun (WGS) entry which is preliminary data.</text>
</comment>
<reference evidence="2" key="1">
    <citation type="submission" date="2020-01" db="EMBL/GenBank/DDBJ databases">
        <authorList>
            <person name="Fang Y."/>
            <person name="Sun R."/>
            <person name="Nie L."/>
            <person name="He J."/>
            <person name="Hao L."/>
            <person name="Wang L."/>
            <person name="Su S."/>
            <person name="Lv E."/>
            <person name="Zhang Z."/>
            <person name="Xie R."/>
            <person name="Liu H."/>
        </authorList>
    </citation>
    <scope>NUCLEOTIDE SEQUENCE [LARGE SCALE GENOMIC DNA]</scope>
    <source>
        <strain evidence="2">XCT-53</strain>
    </source>
</reference>
<dbReference type="Pfam" id="PF13545">
    <property type="entry name" value="HTH_Crp_2"/>
    <property type="match status" value="1"/>
</dbReference>
<dbReference type="Gene3D" id="1.10.10.10">
    <property type="entry name" value="Winged helix-like DNA-binding domain superfamily/Winged helix DNA-binding domain"/>
    <property type="match status" value="1"/>
</dbReference>
<dbReference type="Gene3D" id="2.60.120.10">
    <property type="entry name" value="Jelly Rolls"/>
    <property type="match status" value="1"/>
</dbReference>
<dbReference type="AlphaFoldDB" id="A0A7X5JAI8"/>
<dbReference type="InterPro" id="IPR036388">
    <property type="entry name" value="WH-like_DNA-bd_sf"/>
</dbReference>
<dbReference type="RefSeq" id="WP_161677693.1">
    <property type="nucleotide sequence ID" value="NZ_JAABLP010000005.1"/>
</dbReference>
<dbReference type="InterPro" id="IPR036390">
    <property type="entry name" value="WH_DNA-bd_sf"/>
</dbReference>
<dbReference type="Proteomes" id="UP000586722">
    <property type="component" value="Unassembled WGS sequence"/>
</dbReference>
<evidence type="ECO:0000313" key="2">
    <source>
        <dbReference type="Proteomes" id="UP000586722"/>
    </source>
</evidence>
<protein>
    <submittedName>
        <fullName evidence="1">Helix-turn-helix domain-containing protein</fullName>
    </submittedName>
</protein>
<proteinExistence type="predicted"/>
<dbReference type="CDD" id="cd00092">
    <property type="entry name" value="HTH_CRP"/>
    <property type="match status" value="1"/>
</dbReference>
<dbReference type="SUPFAM" id="SSF51206">
    <property type="entry name" value="cAMP-binding domain-like"/>
    <property type="match status" value="1"/>
</dbReference>
<dbReference type="InterPro" id="IPR000595">
    <property type="entry name" value="cNMP-bd_dom"/>
</dbReference>
<dbReference type="InterPro" id="IPR018490">
    <property type="entry name" value="cNMP-bd_dom_sf"/>
</dbReference>
<dbReference type="PROSITE" id="PS51063">
    <property type="entry name" value="HTH_CRP_2"/>
    <property type="match status" value="1"/>
</dbReference>
<accession>A0A7X5JAI8</accession>
<dbReference type="InterPro" id="IPR012318">
    <property type="entry name" value="HTH_CRP"/>
</dbReference>
<dbReference type="GO" id="GO:0003677">
    <property type="term" value="F:DNA binding"/>
    <property type="evidence" value="ECO:0007669"/>
    <property type="project" value="UniProtKB-KW"/>
</dbReference>
<dbReference type="GO" id="GO:0006355">
    <property type="term" value="P:regulation of DNA-templated transcription"/>
    <property type="evidence" value="ECO:0007669"/>
    <property type="project" value="InterPro"/>
</dbReference>
<sequence>MLAASKPFSGTAVVPIDGLLRTCNQTESRIATIPPRTRLFLPGIDRSETFRIRTGCIALFQLLPDGRRQIVDILGPDRLFGRGISDLHQCGAEALCETEVELVTAVRRSLDAEINQAVRLMLRRAQAHATLLGRKTAGERIASALIDLAGQFAGEASSRFQLHLTRTDLADWLGLTLETVSRYLNRFRREGLVSFEGPSHICLRDRAGLELIAGGRDLVDAQ</sequence>
<dbReference type="InterPro" id="IPR014710">
    <property type="entry name" value="RmlC-like_jellyroll"/>
</dbReference>